<evidence type="ECO:0000256" key="3">
    <source>
        <dbReference type="ARBA" id="ARBA00022475"/>
    </source>
</evidence>
<accession>A0A5A5TEQ8</accession>
<feature type="transmembrane region" description="Helical" evidence="7">
    <location>
        <begin position="106"/>
        <end position="125"/>
    </location>
</feature>
<dbReference type="InterPro" id="IPR035906">
    <property type="entry name" value="MetI-like_sf"/>
</dbReference>
<evidence type="ECO:0000259" key="8">
    <source>
        <dbReference type="PROSITE" id="PS50928"/>
    </source>
</evidence>
<evidence type="ECO:0000256" key="6">
    <source>
        <dbReference type="ARBA" id="ARBA00023136"/>
    </source>
</evidence>
<dbReference type="PANTHER" id="PTHR30151">
    <property type="entry name" value="ALKANE SULFONATE ABC TRANSPORTER-RELATED, MEMBRANE SUBUNIT"/>
    <property type="match status" value="1"/>
</dbReference>
<dbReference type="Proteomes" id="UP000322530">
    <property type="component" value="Unassembled WGS sequence"/>
</dbReference>
<evidence type="ECO:0000256" key="7">
    <source>
        <dbReference type="RuleBase" id="RU363032"/>
    </source>
</evidence>
<comment type="caution">
    <text evidence="9">The sequence shown here is derived from an EMBL/GenBank/DDBJ whole genome shotgun (WGS) entry which is preliminary data.</text>
</comment>
<comment type="similarity">
    <text evidence="7">Belongs to the binding-protein-dependent transport system permease family.</text>
</comment>
<gene>
    <name evidence="9" type="primary">ribX</name>
    <name evidence="9" type="ORF">KDI_30630</name>
</gene>
<evidence type="ECO:0000256" key="4">
    <source>
        <dbReference type="ARBA" id="ARBA00022692"/>
    </source>
</evidence>
<dbReference type="AlphaFoldDB" id="A0A5A5TEQ8"/>
<keyword evidence="5 7" id="KW-1133">Transmembrane helix</keyword>
<feature type="transmembrane region" description="Helical" evidence="7">
    <location>
        <begin position="162"/>
        <end position="182"/>
    </location>
</feature>
<keyword evidence="2 7" id="KW-0813">Transport</keyword>
<name>A0A5A5TEQ8_9CHLR</name>
<reference evidence="9 10" key="1">
    <citation type="submission" date="2019-01" db="EMBL/GenBank/DDBJ databases">
        <title>Draft genome sequence of Dictyobacter sp. Uno17.</title>
        <authorList>
            <person name="Wang C.M."/>
            <person name="Zheng Y."/>
            <person name="Sakai Y."/>
            <person name="Abe K."/>
            <person name="Yokota A."/>
            <person name="Yabe S."/>
        </authorList>
    </citation>
    <scope>NUCLEOTIDE SEQUENCE [LARGE SCALE GENOMIC DNA]</scope>
    <source>
        <strain evidence="9 10">Uno17</strain>
    </source>
</reference>
<keyword evidence="4 7" id="KW-0812">Transmembrane</keyword>
<dbReference type="Pfam" id="PF00528">
    <property type="entry name" value="BPD_transp_1"/>
    <property type="match status" value="1"/>
</dbReference>
<dbReference type="SUPFAM" id="SSF161098">
    <property type="entry name" value="MetI-like"/>
    <property type="match status" value="1"/>
</dbReference>
<evidence type="ECO:0000313" key="9">
    <source>
        <dbReference type="EMBL" id="GCF09499.1"/>
    </source>
</evidence>
<dbReference type="OrthoDB" id="9804353at2"/>
<dbReference type="PANTHER" id="PTHR30151:SF20">
    <property type="entry name" value="ABC TRANSPORTER PERMEASE PROTEIN HI_0355-RELATED"/>
    <property type="match status" value="1"/>
</dbReference>
<dbReference type="InterPro" id="IPR000515">
    <property type="entry name" value="MetI-like"/>
</dbReference>
<sequence length="291" mass="31167">MSATTSRTDGARLDVRQKYQGNDAAASSVKETRATRGTTWKIMNRVLTLPPFLLGALLLLAWYIVTATGSVNAFILPAPKDVFASLIDGFSSGLYWEHIGITLQESFFGFLLGVAVALPLGYGIAKSRLVAYTVQPYLSAGQAIPAIVIAPFLYLWLGMGVLPVIVVCMLVVLFPMVVNTVLGIRTIERELLDAARLEGASGWSLLSAIEFPLALPAILASVRTGLTLSITGALVGEFFCSPDQGLGALVQMALHQYNMAFMFATVIILAVLAAVYYSATALLVKLAEVIY</sequence>
<organism evidence="9 10">
    <name type="scientific">Dictyobacter arantiisoli</name>
    <dbReference type="NCBI Taxonomy" id="2014874"/>
    <lineage>
        <taxon>Bacteria</taxon>
        <taxon>Bacillati</taxon>
        <taxon>Chloroflexota</taxon>
        <taxon>Ktedonobacteria</taxon>
        <taxon>Ktedonobacterales</taxon>
        <taxon>Dictyobacteraceae</taxon>
        <taxon>Dictyobacter</taxon>
    </lineage>
</organism>
<dbReference type="Gene3D" id="1.10.3720.10">
    <property type="entry name" value="MetI-like"/>
    <property type="match status" value="1"/>
</dbReference>
<dbReference type="CDD" id="cd06261">
    <property type="entry name" value="TM_PBP2"/>
    <property type="match status" value="1"/>
</dbReference>
<keyword evidence="10" id="KW-1185">Reference proteome</keyword>
<feature type="transmembrane region" description="Helical" evidence="7">
    <location>
        <begin position="46"/>
        <end position="65"/>
    </location>
</feature>
<comment type="subcellular location">
    <subcellularLocation>
        <location evidence="1 7">Cell membrane</location>
        <topology evidence="1 7">Multi-pass membrane protein</topology>
    </subcellularLocation>
</comment>
<dbReference type="PROSITE" id="PS50928">
    <property type="entry name" value="ABC_TM1"/>
    <property type="match status" value="1"/>
</dbReference>
<evidence type="ECO:0000313" key="10">
    <source>
        <dbReference type="Proteomes" id="UP000322530"/>
    </source>
</evidence>
<feature type="transmembrane region" description="Helical" evidence="7">
    <location>
        <begin position="259"/>
        <end position="284"/>
    </location>
</feature>
<proteinExistence type="inferred from homology"/>
<evidence type="ECO:0000256" key="2">
    <source>
        <dbReference type="ARBA" id="ARBA00022448"/>
    </source>
</evidence>
<evidence type="ECO:0000256" key="5">
    <source>
        <dbReference type="ARBA" id="ARBA00022989"/>
    </source>
</evidence>
<dbReference type="EMBL" id="BIXY01000044">
    <property type="protein sequence ID" value="GCF09499.1"/>
    <property type="molecule type" value="Genomic_DNA"/>
</dbReference>
<feature type="domain" description="ABC transmembrane type-1" evidence="8">
    <location>
        <begin position="99"/>
        <end position="284"/>
    </location>
</feature>
<dbReference type="RefSeq" id="WP_149402439.1">
    <property type="nucleotide sequence ID" value="NZ_BIXY01000044.1"/>
</dbReference>
<feature type="transmembrane region" description="Helical" evidence="7">
    <location>
        <begin position="137"/>
        <end position="156"/>
    </location>
</feature>
<dbReference type="GO" id="GO:0055085">
    <property type="term" value="P:transmembrane transport"/>
    <property type="evidence" value="ECO:0007669"/>
    <property type="project" value="InterPro"/>
</dbReference>
<keyword evidence="3" id="KW-1003">Cell membrane</keyword>
<keyword evidence="6 7" id="KW-0472">Membrane</keyword>
<evidence type="ECO:0000256" key="1">
    <source>
        <dbReference type="ARBA" id="ARBA00004651"/>
    </source>
</evidence>
<dbReference type="GO" id="GO:0005886">
    <property type="term" value="C:plasma membrane"/>
    <property type="evidence" value="ECO:0007669"/>
    <property type="project" value="UniProtKB-SubCell"/>
</dbReference>
<protein>
    <submittedName>
        <fullName evidence="9">Riboflavin transport system permease protein RibX</fullName>
    </submittedName>
</protein>